<organism evidence="2 3">
    <name type="scientific">Natrinema hispanicum</name>
    <dbReference type="NCBI Taxonomy" id="392421"/>
    <lineage>
        <taxon>Archaea</taxon>
        <taxon>Methanobacteriati</taxon>
        <taxon>Methanobacteriota</taxon>
        <taxon>Stenosarchaea group</taxon>
        <taxon>Halobacteria</taxon>
        <taxon>Halobacteriales</taxon>
        <taxon>Natrialbaceae</taxon>
        <taxon>Natrinema</taxon>
    </lineage>
</organism>
<proteinExistence type="predicted"/>
<name>A0A1G6YGG9_9EURY</name>
<gene>
    <name evidence="2" type="ORF">SAMN05192552_10669</name>
</gene>
<dbReference type="RefSeq" id="WP_188118720.1">
    <property type="nucleotide sequence ID" value="NZ_FMZP01000066.1"/>
</dbReference>
<accession>A0A1G6YGG9</accession>
<reference evidence="2 3" key="1">
    <citation type="submission" date="2016-10" db="EMBL/GenBank/DDBJ databases">
        <authorList>
            <person name="Varghese N."/>
            <person name="Submissions S."/>
        </authorList>
    </citation>
    <scope>NUCLEOTIDE SEQUENCE [LARGE SCALE GENOMIC DNA]</scope>
    <source>
        <strain evidence="2 3">CDM_1</strain>
    </source>
</reference>
<sequence>MNNPPKAMLDDAERAICDFENNTGTNDEDLDRPDSDADDRNHFEYAPRATSRG</sequence>
<protein>
    <submittedName>
        <fullName evidence="2">Uncharacterized protein</fullName>
    </submittedName>
</protein>
<dbReference type="EMBL" id="FMZP01000066">
    <property type="protein sequence ID" value="SDD89460.1"/>
    <property type="molecule type" value="Genomic_DNA"/>
</dbReference>
<evidence type="ECO:0000313" key="2">
    <source>
        <dbReference type="EMBL" id="SDD89460.1"/>
    </source>
</evidence>
<evidence type="ECO:0000256" key="1">
    <source>
        <dbReference type="SAM" id="MobiDB-lite"/>
    </source>
</evidence>
<evidence type="ECO:0000313" key="3">
    <source>
        <dbReference type="Proteomes" id="UP000324021"/>
    </source>
</evidence>
<feature type="region of interest" description="Disordered" evidence="1">
    <location>
        <begin position="19"/>
        <end position="53"/>
    </location>
</feature>
<dbReference type="Proteomes" id="UP000324021">
    <property type="component" value="Unassembled WGS sequence"/>
</dbReference>
<dbReference type="AlphaFoldDB" id="A0A1G6YGG9"/>
<feature type="compositionally biased region" description="Basic and acidic residues" evidence="1">
    <location>
        <begin position="32"/>
        <end position="45"/>
    </location>
</feature>